<feature type="compositionally biased region" description="Acidic residues" evidence="1">
    <location>
        <begin position="149"/>
        <end position="173"/>
    </location>
</feature>
<proteinExistence type="predicted"/>
<sequence length="207" mass="23547">MARRKQTVTCVLFALKMSPSKKKVDAAHEKSMTRHANCSRWLQDVKMGRVIKHDLCVVLKDLDRTYLLDVSPRASKEQIRVGLEKWYAQYCGDYRAKKRFIRAIALTPYERLRRQVAPPPVADDECTFKPMEDKHIRPEGWKQRVAILEGEESEPSEYVDDSDLSDSECDEAADTGMGEVPASLNDGEDRSGAQSPSERPNPLHVID</sequence>
<accession>A0A9K3GHZ8</accession>
<dbReference type="EMBL" id="BDIP01001192">
    <property type="protein sequence ID" value="GIQ83818.1"/>
    <property type="molecule type" value="Genomic_DNA"/>
</dbReference>
<name>A0A9K3GHZ8_9EUKA</name>
<evidence type="ECO:0000313" key="3">
    <source>
        <dbReference type="Proteomes" id="UP000265618"/>
    </source>
</evidence>
<dbReference type="Proteomes" id="UP000265618">
    <property type="component" value="Unassembled WGS sequence"/>
</dbReference>
<organism evidence="2 3">
    <name type="scientific">Kipferlia bialata</name>
    <dbReference type="NCBI Taxonomy" id="797122"/>
    <lineage>
        <taxon>Eukaryota</taxon>
        <taxon>Metamonada</taxon>
        <taxon>Carpediemonas-like organisms</taxon>
        <taxon>Kipferlia</taxon>
    </lineage>
</organism>
<comment type="caution">
    <text evidence="2">The sequence shown here is derived from an EMBL/GenBank/DDBJ whole genome shotgun (WGS) entry which is preliminary data.</text>
</comment>
<gene>
    <name evidence="2" type="ORF">KIPB_005199</name>
</gene>
<keyword evidence="3" id="KW-1185">Reference proteome</keyword>
<dbReference type="AlphaFoldDB" id="A0A9K3GHZ8"/>
<reference evidence="2 3" key="1">
    <citation type="journal article" date="2018" name="PLoS ONE">
        <title>The draft genome of Kipferlia bialata reveals reductive genome evolution in fornicate parasites.</title>
        <authorList>
            <person name="Tanifuji G."/>
            <person name="Takabayashi S."/>
            <person name="Kume K."/>
            <person name="Takagi M."/>
            <person name="Nakayama T."/>
            <person name="Kamikawa R."/>
            <person name="Inagaki Y."/>
            <person name="Hashimoto T."/>
        </authorList>
    </citation>
    <scope>NUCLEOTIDE SEQUENCE [LARGE SCALE GENOMIC DNA]</scope>
    <source>
        <strain evidence="2">NY0173</strain>
    </source>
</reference>
<feature type="region of interest" description="Disordered" evidence="1">
    <location>
        <begin position="149"/>
        <end position="207"/>
    </location>
</feature>
<evidence type="ECO:0000256" key="1">
    <source>
        <dbReference type="SAM" id="MobiDB-lite"/>
    </source>
</evidence>
<protein>
    <submittedName>
        <fullName evidence="2">Uncharacterized protein</fullName>
    </submittedName>
</protein>
<evidence type="ECO:0000313" key="2">
    <source>
        <dbReference type="EMBL" id="GIQ83818.1"/>
    </source>
</evidence>